<protein>
    <recommendedName>
        <fullName evidence="3">DUF5666 domain-containing protein</fullName>
    </recommendedName>
</protein>
<evidence type="ECO:0008006" key="3">
    <source>
        <dbReference type="Google" id="ProtNLM"/>
    </source>
</evidence>
<sequence length="314" mass="34083">MHKELIIAIFFGSLLGLAVAFSVWMASNTLLSTSDQATNTGQQTPSPKPTNSKAEDFVINFENYSVVSESPVLIAGKTSPKALVIASTKNQDYLTSADEAGAFKFEIGVSGGLNQVTFFSVNSSGLIEEKKLAVIFSTLVSKNKMENSNNDNFHAYLGSVTDITDTSFQMKSDDGDIKQVTFSNTTTVVNIVSKIKEATTKDLAIGDYVIAMGVVGENDILNASRVLVTIQDKEIIVKAVFGTISEINKKILQINGYQLPIQVLLASDIFEADSQNVEKKKKLTFSNLKEEQLVLITGTQAENVLEVKSLFVID</sequence>
<name>A0A1F8CR85_9BACT</name>
<evidence type="ECO:0000313" key="2">
    <source>
        <dbReference type="Proteomes" id="UP000178999"/>
    </source>
</evidence>
<dbReference type="Proteomes" id="UP000178999">
    <property type="component" value="Unassembled WGS sequence"/>
</dbReference>
<dbReference type="EMBL" id="MGHY01000029">
    <property type="protein sequence ID" value="OGM78771.1"/>
    <property type="molecule type" value="Genomic_DNA"/>
</dbReference>
<evidence type="ECO:0000313" key="1">
    <source>
        <dbReference type="EMBL" id="OGM78771.1"/>
    </source>
</evidence>
<dbReference type="AlphaFoldDB" id="A0A1F8CR85"/>
<comment type="caution">
    <text evidence="1">The sequence shown here is derived from an EMBL/GenBank/DDBJ whole genome shotgun (WGS) entry which is preliminary data.</text>
</comment>
<accession>A0A1F8CR85</accession>
<organism evidence="1 2">
    <name type="scientific">Candidatus Woesebacteria bacterium RIFOXYB1_FULL_38_16</name>
    <dbReference type="NCBI Taxonomy" id="1802538"/>
    <lineage>
        <taxon>Bacteria</taxon>
        <taxon>Candidatus Woeseibacteriota</taxon>
    </lineage>
</organism>
<dbReference type="STRING" id="1802538.A2382_03785"/>
<reference evidence="1 2" key="1">
    <citation type="journal article" date="2016" name="Nat. Commun.">
        <title>Thousands of microbial genomes shed light on interconnected biogeochemical processes in an aquifer system.</title>
        <authorList>
            <person name="Anantharaman K."/>
            <person name="Brown C.T."/>
            <person name="Hug L.A."/>
            <person name="Sharon I."/>
            <person name="Castelle C.J."/>
            <person name="Probst A.J."/>
            <person name="Thomas B.C."/>
            <person name="Singh A."/>
            <person name="Wilkins M.J."/>
            <person name="Karaoz U."/>
            <person name="Brodie E.L."/>
            <person name="Williams K.H."/>
            <person name="Hubbard S.S."/>
            <person name="Banfield J.F."/>
        </authorList>
    </citation>
    <scope>NUCLEOTIDE SEQUENCE [LARGE SCALE GENOMIC DNA]</scope>
</reference>
<proteinExistence type="predicted"/>
<gene>
    <name evidence="1" type="ORF">A2382_03785</name>
</gene>